<gene>
    <name evidence="2" type="ORF">ANCDUO_02478</name>
</gene>
<dbReference type="PANTHER" id="PTHR47163">
    <property type="entry name" value="DDE_TNP_IS1595 DOMAIN-CONTAINING PROTEIN"/>
    <property type="match status" value="1"/>
</dbReference>
<reference evidence="2 3" key="1">
    <citation type="submission" date="2013-12" db="EMBL/GenBank/DDBJ databases">
        <title>Draft genome of the parsitic nematode Ancylostoma duodenale.</title>
        <authorList>
            <person name="Mitreva M."/>
        </authorList>
    </citation>
    <scope>NUCLEOTIDE SEQUENCE [LARGE SCALE GENOMIC DNA]</scope>
    <source>
        <strain evidence="2 3">Zhejiang</strain>
    </source>
</reference>
<dbReference type="EMBL" id="KN726800">
    <property type="protein sequence ID" value="KIH67194.1"/>
    <property type="molecule type" value="Genomic_DNA"/>
</dbReference>
<organism evidence="2 3">
    <name type="scientific">Ancylostoma duodenale</name>
    <dbReference type="NCBI Taxonomy" id="51022"/>
    <lineage>
        <taxon>Eukaryota</taxon>
        <taxon>Metazoa</taxon>
        <taxon>Ecdysozoa</taxon>
        <taxon>Nematoda</taxon>
        <taxon>Chromadorea</taxon>
        <taxon>Rhabditida</taxon>
        <taxon>Rhabditina</taxon>
        <taxon>Rhabditomorpha</taxon>
        <taxon>Strongyloidea</taxon>
        <taxon>Ancylostomatidae</taxon>
        <taxon>Ancylostomatinae</taxon>
        <taxon>Ancylostoma</taxon>
    </lineage>
</organism>
<evidence type="ECO:0000313" key="2">
    <source>
        <dbReference type="EMBL" id="KIH67194.1"/>
    </source>
</evidence>
<proteinExistence type="predicted"/>
<evidence type="ECO:0000313" key="3">
    <source>
        <dbReference type="Proteomes" id="UP000054047"/>
    </source>
</evidence>
<keyword evidence="3" id="KW-1185">Reference proteome</keyword>
<protein>
    <recommendedName>
        <fullName evidence="1">ISXO2-like transposase domain-containing protein</fullName>
    </recommendedName>
</protein>
<feature type="domain" description="ISXO2-like transposase" evidence="1">
    <location>
        <begin position="86"/>
        <end position="209"/>
    </location>
</feature>
<dbReference type="AlphaFoldDB" id="A0A0C2H6P2"/>
<accession>A0A0C2H6P2</accession>
<dbReference type="InterPro" id="IPR053164">
    <property type="entry name" value="IS1016-like_transposase"/>
</dbReference>
<dbReference type="OrthoDB" id="5809873at2759"/>
<name>A0A0C2H6P2_9BILA</name>
<dbReference type="PANTHER" id="PTHR47163:SF2">
    <property type="entry name" value="SI:DKEY-17M8.2"/>
    <property type="match status" value="1"/>
</dbReference>
<dbReference type="Proteomes" id="UP000054047">
    <property type="component" value="Unassembled WGS sequence"/>
</dbReference>
<sequence length="226" mass="26295">MWICHTRGYRSGSSRNSKPSIPAKKGSCLDTARIPLAKIFALSYFWVYNSGQVVDKKYELGIGHDAQLEQYFRDICCEYFRRNRPILGGPGHVMEIDETCITKRKYNRGLRRHQWFFGGYKRGSGISFLILVRRRDARTMLRLVAKYVRPGTTIGDDCWRSYRVSTLPQGFTHPTVDHQLNFVVRNKQPPVQRLPQPVSMEAEILKREEAFYNIWSQVADLFQVPC</sequence>
<dbReference type="InterPro" id="IPR024445">
    <property type="entry name" value="Tnp_ISXO2-like"/>
</dbReference>
<dbReference type="SMART" id="SM01126">
    <property type="entry name" value="DDE_Tnp_IS1595"/>
    <property type="match status" value="1"/>
</dbReference>
<evidence type="ECO:0000259" key="1">
    <source>
        <dbReference type="SMART" id="SM01126"/>
    </source>
</evidence>